<reference evidence="3" key="1">
    <citation type="submission" date="2020-09" db="EMBL/GenBank/DDBJ databases">
        <title>A novel bacterium of genus Paenibacillus, isolated from South China Sea.</title>
        <authorList>
            <person name="Huang H."/>
            <person name="Mo K."/>
            <person name="Hu Y."/>
        </authorList>
    </citation>
    <scope>NUCLEOTIDE SEQUENCE</scope>
    <source>
        <strain evidence="3">IB182493</strain>
    </source>
</reference>
<proteinExistence type="inferred from homology"/>
<dbReference type="Gene3D" id="3.40.50.1820">
    <property type="entry name" value="alpha/beta hydrolase"/>
    <property type="match status" value="1"/>
</dbReference>
<dbReference type="Pfam" id="PF00975">
    <property type="entry name" value="Thioesterase"/>
    <property type="match status" value="1"/>
</dbReference>
<dbReference type="PANTHER" id="PTHR11487">
    <property type="entry name" value="THIOESTERASE"/>
    <property type="match status" value="1"/>
</dbReference>
<comment type="similarity">
    <text evidence="1">Belongs to the thioesterase family.</text>
</comment>
<keyword evidence="4" id="KW-1185">Reference proteome</keyword>
<dbReference type="Proteomes" id="UP000632125">
    <property type="component" value="Unassembled WGS sequence"/>
</dbReference>
<dbReference type="PANTHER" id="PTHR11487:SF0">
    <property type="entry name" value="S-ACYL FATTY ACID SYNTHASE THIOESTERASE, MEDIUM CHAIN"/>
    <property type="match status" value="1"/>
</dbReference>
<dbReference type="GO" id="GO:0008610">
    <property type="term" value="P:lipid biosynthetic process"/>
    <property type="evidence" value="ECO:0007669"/>
    <property type="project" value="TreeGrafter"/>
</dbReference>
<protein>
    <submittedName>
        <fullName evidence="3">Thioesterase</fullName>
    </submittedName>
</protein>
<comment type="caution">
    <text evidence="3">The sequence shown here is derived from an EMBL/GenBank/DDBJ whole genome shotgun (WGS) entry which is preliminary data.</text>
</comment>
<name>A0A927CPM6_9BACL</name>
<evidence type="ECO:0000313" key="3">
    <source>
        <dbReference type="EMBL" id="MBD2871903.1"/>
    </source>
</evidence>
<dbReference type="SUPFAM" id="SSF53474">
    <property type="entry name" value="alpha/beta-Hydrolases"/>
    <property type="match status" value="1"/>
</dbReference>
<dbReference type="InterPro" id="IPR012223">
    <property type="entry name" value="TEII"/>
</dbReference>
<dbReference type="InterPro" id="IPR029058">
    <property type="entry name" value="AB_hydrolase_fold"/>
</dbReference>
<sequence>MERKIRLYCFPPAGGTAQIYYSWLKYADQAIELVPIELSGRGRRLPQPLLTNIADIVEDVCSMIQPDIGQKPYMLFGHSMGSLIAYELSRKLMQSGNQGPLHVFFSGRSVPHQPANKIRHQLPDEELKKEIFQFGGTPKELLDDPDFIRMFLPIIRADMKAVETYRAEEEIAPLPCNLSIFNGKRDHLITNLEEWRNYTTEQIEYRFFEGGHFYLLDHDQEVVDLVNQRALECVRQMRRELC</sequence>
<feature type="domain" description="Thioesterase" evidence="2">
    <location>
        <begin position="6"/>
        <end position="227"/>
    </location>
</feature>
<organism evidence="3 4">
    <name type="scientific">Paenibacillus arenilitoris</name>
    <dbReference type="NCBI Taxonomy" id="2772299"/>
    <lineage>
        <taxon>Bacteria</taxon>
        <taxon>Bacillati</taxon>
        <taxon>Bacillota</taxon>
        <taxon>Bacilli</taxon>
        <taxon>Bacillales</taxon>
        <taxon>Paenibacillaceae</taxon>
        <taxon>Paenibacillus</taxon>
    </lineage>
</organism>
<gene>
    <name evidence="3" type="ORF">IDH41_25320</name>
</gene>
<dbReference type="InterPro" id="IPR001031">
    <property type="entry name" value="Thioesterase"/>
</dbReference>
<accession>A0A927CPM6</accession>
<dbReference type="RefSeq" id="WP_190866129.1">
    <property type="nucleotide sequence ID" value="NZ_JACXIY010000038.1"/>
</dbReference>
<dbReference type="AlphaFoldDB" id="A0A927CPM6"/>
<evidence type="ECO:0000259" key="2">
    <source>
        <dbReference type="Pfam" id="PF00975"/>
    </source>
</evidence>
<dbReference type="EMBL" id="JACXIY010000038">
    <property type="protein sequence ID" value="MBD2871903.1"/>
    <property type="molecule type" value="Genomic_DNA"/>
</dbReference>
<evidence type="ECO:0000313" key="4">
    <source>
        <dbReference type="Proteomes" id="UP000632125"/>
    </source>
</evidence>
<evidence type="ECO:0000256" key="1">
    <source>
        <dbReference type="ARBA" id="ARBA00007169"/>
    </source>
</evidence>